<gene>
    <name evidence="1" type="ORF">TCEB3V08_LOCUS2324</name>
</gene>
<sequence length="290" mass="32424">MSVARPIVTYATETRSEAKRNQQQLEVAMTRVLRKFAKYLVGIESQRTESKSSVLNTHLIILVQIHPTEIRTSISPSSAVELNTTSALANYATEAGQLKMGKSGFKSQSGLLSCNNDQECLERARRVCRRRHDFIDDLFQDNRGSAGVTGKLKSKESKKRQEEEVIIRPKFAQITAAGQSGRPGVGLAPAQRIMREQENKISKEYFSSSKEEDTRKIQTNLNPARDKIRIRSTRPAVPRTSTLGIVLPLMSGEATRGVFVSASFIKVYGCKRRKEKSSPDLELLIPRSDK</sequence>
<protein>
    <submittedName>
        <fullName evidence="1">Uncharacterized protein</fullName>
    </submittedName>
</protein>
<accession>A0A7R9GQV2</accession>
<reference evidence="1" key="1">
    <citation type="submission" date="2020-11" db="EMBL/GenBank/DDBJ databases">
        <authorList>
            <person name="Tran Van P."/>
        </authorList>
    </citation>
    <scope>NUCLEOTIDE SEQUENCE</scope>
</reference>
<dbReference type="EMBL" id="OC316949">
    <property type="protein sequence ID" value="CAD7394399.1"/>
    <property type="molecule type" value="Genomic_DNA"/>
</dbReference>
<organism evidence="1">
    <name type="scientific">Timema cristinae</name>
    <name type="common">Walking stick</name>
    <dbReference type="NCBI Taxonomy" id="61476"/>
    <lineage>
        <taxon>Eukaryota</taxon>
        <taxon>Metazoa</taxon>
        <taxon>Ecdysozoa</taxon>
        <taxon>Arthropoda</taxon>
        <taxon>Hexapoda</taxon>
        <taxon>Insecta</taxon>
        <taxon>Pterygota</taxon>
        <taxon>Neoptera</taxon>
        <taxon>Polyneoptera</taxon>
        <taxon>Phasmatodea</taxon>
        <taxon>Timematodea</taxon>
        <taxon>Timematoidea</taxon>
        <taxon>Timematidae</taxon>
        <taxon>Timema</taxon>
    </lineage>
</organism>
<dbReference type="AlphaFoldDB" id="A0A7R9GQV2"/>
<name>A0A7R9GQV2_TIMCR</name>
<evidence type="ECO:0000313" key="1">
    <source>
        <dbReference type="EMBL" id="CAD7394399.1"/>
    </source>
</evidence>
<proteinExistence type="predicted"/>